<dbReference type="Gene3D" id="3.20.20.70">
    <property type="entry name" value="Aldolase class I"/>
    <property type="match status" value="1"/>
</dbReference>
<dbReference type="Proteomes" id="UP000660729">
    <property type="component" value="Unassembled WGS sequence"/>
</dbReference>
<dbReference type="InterPro" id="IPR001155">
    <property type="entry name" value="OxRdtase_FMN_N"/>
</dbReference>
<evidence type="ECO:0000256" key="1">
    <source>
        <dbReference type="SAM" id="MobiDB-lite"/>
    </source>
</evidence>
<keyword evidence="4" id="KW-1185">Reference proteome</keyword>
<dbReference type="OrthoDB" id="72788at2759"/>
<proteinExistence type="predicted"/>
<dbReference type="PANTHER" id="PTHR43303">
    <property type="entry name" value="NADPH DEHYDROGENASE C23G7.10C-RELATED"/>
    <property type="match status" value="1"/>
</dbReference>
<dbReference type="PANTHER" id="PTHR43303:SF2">
    <property type="entry name" value="INDOLEAMINE 2,3-DIOXYGENASE PYRROLE 2,3-DIOXYGENASE (AFU_ORTHOLOGUE AFUA_5G01450"/>
    <property type="match status" value="1"/>
</dbReference>
<organism evidence="3 4">
    <name type="scientific">Pseudocercospora fuligena</name>
    <dbReference type="NCBI Taxonomy" id="685502"/>
    <lineage>
        <taxon>Eukaryota</taxon>
        <taxon>Fungi</taxon>
        <taxon>Dikarya</taxon>
        <taxon>Ascomycota</taxon>
        <taxon>Pezizomycotina</taxon>
        <taxon>Dothideomycetes</taxon>
        <taxon>Dothideomycetidae</taxon>
        <taxon>Mycosphaerellales</taxon>
        <taxon>Mycosphaerellaceae</taxon>
        <taxon>Pseudocercospora</taxon>
    </lineage>
</organism>
<gene>
    <name evidence="3" type="ORF">HII31_11163</name>
</gene>
<sequence length="460" mass="50120">MASKSEPKANNAAVPGIPYFSPLHQTSPGTPFTPKSSDPTLFKPLQIRGCTLKNRIIVAPMCQYSTAPSGPQIGALTPYHIATLGHYALKGASLVFIEASGVQPNGRISPNCPGIWSDAQIDGVKAVADIIHAQGALCGLQLAHAGRKASTLPPFVAARSKRPSVRASKEVGGWGDDVVGPSGGEDMTWDGKKSSDPEGGYFAPKEMSIDDIRELVQDFAAAAKRCVRAGVDVLEIHAAHGYLLHEFLSPITNRRTDQYGGTFENRTRCLLEVIQAIREVIPVGMPLFLRLSSTEWMEDTDLGKKFGSWDVESTIALSKIVADLGVDLLDVSSGGNHPHQRINMFNSKDYQTRIAARIRKELKAADKKLLIGAVGLITEAEQARDIVEEANGNGSEEKDSFKQEAEVAKEMTEGKEPMADVILVARQFMREPEWVLKVAWRLGVDIAWPSQFLRVRFPKL</sequence>
<dbReference type="InterPro" id="IPR013785">
    <property type="entry name" value="Aldolase_TIM"/>
</dbReference>
<evidence type="ECO:0000313" key="3">
    <source>
        <dbReference type="EMBL" id="KAF7187539.1"/>
    </source>
</evidence>
<dbReference type="Pfam" id="PF00724">
    <property type="entry name" value="Oxidored_FMN"/>
    <property type="match status" value="1"/>
</dbReference>
<evidence type="ECO:0000313" key="4">
    <source>
        <dbReference type="Proteomes" id="UP000660729"/>
    </source>
</evidence>
<reference evidence="3" key="1">
    <citation type="submission" date="2020-04" db="EMBL/GenBank/DDBJ databases">
        <title>Draft genome resource of the tomato pathogen Pseudocercospora fuligena.</title>
        <authorList>
            <person name="Zaccaron A."/>
        </authorList>
    </citation>
    <scope>NUCLEOTIDE SEQUENCE</scope>
    <source>
        <strain evidence="3">PF001</strain>
    </source>
</reference>
<dbReference type="GO" id="GO:0050661">
    <property type="term" value="F:NADP binding"/>
    <property type="evidence" value="ECO:0007669"/>
    <property type="project" value="InterPro"/>
</dbReference>
<dbReference type="AlphaFoldDB" id="A0A8H6R9H5"/>
<protein>
    <submittedName>
        <fullName evidence="3">Putative NADPH dehydrogenase C23G7.10c</fullName>
    </submittedName>
</protein>
<comment type="caution">
    <text evidence="3">The sequence shown here is derived from an EMBL/GenBank/DDBJ whole genome shotgun (WGS) entry which is preliminary data.</text>
</comment>
<accession>A0A8H6R9H5</accession>
<dbReference type="InterPro" id="IPR044152">
    <property type="entry name" value="YqjM-like"/>
</dbReference>
<dbReference type="CDD" id="cd02932">
    <property type="entry name" value="OYE_YqiM_FMN"/>
    <property type="match status" value="1"/>
</dbReference>
<dbReference type="GO" id="GO:0003959">
    <property type="term" value="F:NADPH dehydrogenase activity"/>
    <property type="evidence" value="ECO:0007669"/>
    <property type="project" value="InterPro"/>
</dbReference>
<dbReference type="SUPFAM" id="SSF51395">
    <property type="entry name" value="FMN-linked oxidoreductases"/>
    <property type="match status" value="1"/>
</dbReference>
<feature type="region of interest" description="Disordered" evidence="1">
    <location>
        <begin position="168"/>
        <end position="197"/>
    </location>
</feature>
<dbReference type="EMBL" id="JABCIY010000227">
    <property type="protein sequence ID" value="KAF7187539.1"/>
    <property type="molecule type" value="Genomic_DNA"/>
</dbReference>
<evidence type="ECO:0000259" key="2">
    <source>
        <dbReference type="Pfam" id="PF00724"/>
    </source>
</evidence>
<dbReference type="GO" id="GO:0010181">
    <property type="term" value="F:FMN binding"/>
    <property type="evidence" value="ECO:0007669"/>
    <property type="project" value="InterPro"/>
</dbReference>
<feature type="domain" description="NADH:flavin oxidoreductase/NADH oxidase N-terminal" evidence="2">
    <location>
        <begin position="41"/>
        <end position="390"/>
    </location>
</feature>
<name>A0A8H6R9H5_9PEZI</name>